<name>A0A8J2U0H2_9MICO</name>
<protein>
    <recommendedName>
        <fullName evidence="10">Multicomponent Na+:H+ antiporter subunit E</fullName>
    </recommendedName>
</protein>
<dbReference type="GO" id="GO:0005886">
    <property type="term" value="C:plasma membrane"/>
    <property type="evidence" value="ECO:0007669"/>
    <property type="project" value="UniProtKB-SubCell"/>
</dbReference>
<sequence length="187" mass="19254">MAGTSARPARWAASLLARLLAGAVLWLAITEGSPSAFGYGAVAVPLCAAASYAITGAPGRRDGAGSAARRSLGARALRSAGAVAGLSGWVLWRSIAGGLDVARRALALPAADIDPYWTSHTTRLGTTGGRVALAFVLNLMPGTLSAQLEGNRIAVHVISPEIDLRRAVSELESRIARVTGEDDRRTG</sequence>
<dbReference type="GO" id="GO:0008324">
    <property type="term" value="F:monoatomic cation transmembrane transporter activity"/>
    <property type="evidence" value="ECO:0007669"/>
    <property type="project" value="InterPro"/>
</dbReference>
<comment type="similarity">
    <text evidence="2">Belongs to the CPA3 antiporters (TC 2.A.63) subunit E family.</text>
</comment>
<evidence type="ECO:0000256" key="5">
    <source>
        <dbReference type="ARBA" id="ARBA00022989"/>
    </source>
</evidence>
<dbReference type="PANTHER" id="PTHR34584:SF1">
    <property type="entry name" value="NA(+)_H(+) ANTIPORTER SUBUNIT E1"/>
    <property type="match status" value="1"/>
</dbReference>
<evidence type="ECO:0000256" key="2">
    <source>
        <dbReference type="ARBA" id="ARBA00006228"/>
    </source>
</evidence>
<dbReference type="InterPro" id="IPR002758">
    <property type="entry name" value="Cation_antiport_E"/>
</dbReference>
<feature type="transmembrane region" description="Helical" evidence="7">
    <location>
        <begin position="12"/>
        <end position="30"/>
    </location>
</feature>
<evidence type="ECO:0000256" key="4">
    <source>
        <dbReference type="ARBA" id="ARBA00022692"/>
    </source>
</evidence>
<gene>
    <name evidence="8" type="ORF">GCM10011333_29480</name>
</gene>
<accession>A0A8J2U0H2</accession>
<organism evidence="8 9">
    <name type="scientific">Sediminivirga luteola</name>
    <dbReference type="NCBI Taxonomy" id="1774748"/>
    <lineage>
        <taxon>Bacteria</taxon>
        <taxon>Bacillati</taxon>
        <taxon>Actinomycetota</taxon>
        <taxon>Actinomycetes</taxon>
        <taxon>Micrococcales</taxon>
        <taxon>Brevibacteriaceae</taxon>
        <taxon>Sediminivirga</taxon>
    </lineage>
</organism>
<keyword evidence="5 7" id="KW-1133">Transmembrane helix</keyword>
<proteinExistence type="inferred from homology"/>
<dbReference type="RefSeq" id="WP_188551660.1">
    <property type="nucleotide sequence ID" value="NZ_BMFY01000015.1"/>
</dbReference>
<comment type="caution">
    <text evidence="8">The sequence shown here is derived from an EMBL/GenBank/DDBJ whole genome shotgun (WGS) entry which is preliminary data.</text>
</comment>
<reference evidence="8" key="1">
    <citation type="journal article" date="2014" name="Int. J. Syst. Evol. Microbiol.">
        <title>Complete genome sequence of Corynebacterium casei LMG S-19264T (=DSM 44701T), isolated from a smear-ripened cheese.</title>
        <authorList>
            <consortium name="US DOE Joint Genome Institute (JGI-PGF)"/>
            <person name="Walter F."/>
            <person name="Albersmeier A."/>
            <person name="Kalinowski J."/>
            <person name="Ruckert C."/>
        </authorList>
    </citation>
    <scope>NUCLEOTIDE SEQUENCE</scope>
    <source>
        <strain evidence="8">CGMCC 1.12785</strain>
    </source>
</reference>
<evidence type="ECO:0000313" key="9">
    <source>
        <dbReference type="Proteomes" id="UP000616114"/>
    </source>
</evidence>
<dbReference type="Proteomes" id="UP000616114">
    <property type="component" value="Unassembled WGS sequence"/>
</dbReference>
<dbReference type="PANTHER" id="PTHR34584">
    <property type="entry name" value="NA(+)/H(+) ANTIPORTER SUBUNIT E1"/>
    <property type="match status" value="1"/>
</dbReference>
<comment type="subcellular location">
    <subcellularLocation>
        <location evidence="1">Cell membrane</location>
        <topology evidence="1">Multi-pass membrane protein</topology>
    </subcellularLocation>
</comment>
<dbReference type="Pfam" id="PF01899">
    <property type="entry name" value="MNHE"/>
    <property type="match status" value="1"/>
</dbReference>
<keyword evidence="3" id="KW-1003">Cell membrane</keyword>
<evidence type="ECO:0000313" key="8">
    <source>
        <dbReference type="EMBL" id="GGA24548.1"/>
    </source>
</evidence>
<feature type="transmembrane region" description="Helical" evidence="7">
    <location>
        <begin position="36"/>
        <end position="55"/>
    </location>
</feature>
<keyword evidence="6 7" id="KW-0472">Membrane</keyword>
<keyword evidence="4 7" id="KW-0812">Transmembrane</keyword>
<dbReference type="AlphaFoldDB" id="A0A8J2U0H2"/>
<evidence type="ECO:0000256" key="1">
    <source>
        <dbReference type="ARBA" id="ARBA00004651"/>
    </source>
</evidence>
<dbReference type="EMBL" id="BMFY01000015">
    <property type="protein sequence ID" value="GGA24548.1"/>
    <property type="molecule type" value="Genomic_DNA"/>
</dbReference>
<reference evidence="8" key="2">
    <citation type="submission" date="2020-09" db="EMBL/GenBank/DDBJ databases">
        <authorList>
            <person name="Sun Q."/>
            <person name="Zhou Y."/>
        </authorList>
    </citation>
    <scope>NUCLEOTIDE SEQUENCE</scope>
    <source>
        <strain evidence="8">CGMCC 1.12785</strain>
    </source>
</reference>
<evidence type="ECO:0008006" key="10">
    <source>
        <dbReference type="Google" id="ProtNLM"/>
    </source>
</evidence>
<evidence type="ECO:0000256" key="6">
    <source>
        <dbReference type="ARBA" id="ARBA00023136"/>
    </source>
</evidence>
<evidence type="ECO:0000256" key="3">
    <source>
        <dbReference type="ARBA" id="ARBA00022475"/>
    </source>
</evidence>
<keyword evidence="9" id="KW-1185">Reference proteome</keyword>
<evidence type="ECO:0000256" key="7">
    <source>
        <dbReference type="SAM" id="Phobius"/>
    </source>
</evidence>